<dbReference type="Pfam" id="PF03060">
    <property type="entry name" value="NMO"/>
    <property type="match status" value="1"/>
</dbReference>
<dbReference type="GO" id="GO:0018580">
    <property type="term" value="F:nitronate monooxygenase activity"/>
    <property type="evidence" value="ECO:0007669"/>
    <property type="project" value="InterPro"/>
</dbReference>
<evidence type="ECO:0000256" key="3">
    <source>
        <dbReference type="ARBA" id="ARBA00023002"/>
    </source>
</evidence>
<keyword evidence="4" id="KW-0223">Dioxygenase</keyword>
<accession>A0AAU9EV67</accession>
<keyword evidence="1" id="KW-0285">Flavoprotein</keyword>
<dbReference type="PANTHER" id="PTHR32332:SF20">
    <property type="entry name" value="2-NITROPROPANE DIOXYGENASE-LIKE PROTEIN"/>
    <property type="match status" value="1"/>
</dbReference>
<dbReference type="Gene3D" id="3.20.20.70">
    <property type="entry name" value="Aldolase class I"/>
    <property type="match status" value="1"/>
</dbReference>
<evidence type="ECO:0000256" key="2">
    <source>
        <dbReference type="ARBA" id="ARBA00022643"/>
    </source>
</evidence>
<dbReference type="InterPro" id="IPR004136">
    <property type="entry name" value="NMO"/>
</dbReference>
<sequence length="299" mass="31362">MSRIAELLGCRYPVIQGAMGVICNPEMVAAVSEAGGFGVLGSAFQEDAEELRRQIKAVRALTDKPFGANLTVLNPHCTEMAEVMMDMGLKAVTTSAGNPGPLIELLKPQGVKVLHVCPSVDKAVKAQAVGVDAVIAEGAESGGIQGVEAVGTLVLVPAVCDAVEVPVVAAGGVADSRGFRAALALGAQGVQVGTRFIASTECIAHQSYKAMICDSSETDTFLVRRTEKILVRVLPTPLAMEVRRDPNRGEAIRRQDIGRAWIQGNLEVYTLAAGQDVGLVHEVKPVARIIEEMVAASAV</sequence>
<dbReference type="PANTHER" id="PTHR32332">
    <property type="entry name" value="2-NITROPROPANE DIOXYGENASE"/>
    <property type="match status" value="1"/>
</dbReference>
<dbReference type="CDD" id="cd04730">
    <property type="entry name" value="NPD_like"/>
    <property type="match status" value="1"/>
</dbReference>
<gene>
    <name evidence="4" type="ORF">FAK_14870</name>
</gene>
<evidence type="ECO:0000313" key="4">
    <source>
        <dbReference type="EMBL" id="BEQ14421.1"/>
    </source>
</evidence>
<dbReference type="SUPFAM" id="SSF51412">
    <property type="entry name" value="Inosine monophosphate dehydrogenase (IMPDH)"/>
    <property type="match status" value="1"/>
</dbReference>
<keyword evidence="2" id="KW-0288">FMN</keyword>
<keyword evidence="3" id="KW-0560">Oxidoreductase</keyword>
<dbReference type="GO" id="GO:0051213">
    <property type="term" value="F:dioxygenase activity"/>
    <property type="evidence" value="ECO:0007669"/>
    <property type="project" value="UniProtKB-KW"/>
</dbReference>
<reference evidence="5" key="1">
    <citation type="journal article" date="2023" name="Arch. Microbiol.">
        <title>Desulfoferula mesophilus gen. nov. sp. nov., a mesophilic sulfate-reducing bacterium isolated from a brackish lake sediment.</title>
        <authorList>
            <person name="Watanabe T."/>
            <person name="Yabe T."/>
            <person name="Tsuji J.M."/>
            <person name="Fukui M."/>
        </authorList>
    </citation>
    <scope>NUCLEOTIDE SEQUENCE [LARGE SCALE GENOMIC DNA]</scope>
    <source>
        <strain evidence="5">12FAK</strain>
    </source>
</reference>
<organism evidence="4 5">
    <name type="scientific">Desulfoferula mesophila</name>
    <dbReference type="NCBI Taxonomy" id="3058419"/>
    <lineage>
        <taxon>Bacteria</taxon>
        <taxon>Pseudomonadati</taxon>
        <taxon>Thermodesulfobacteriota</taxon>
        <taxon>Desulfarculia</taxon>
        <taxon>Desulfarculales</taxon>
        <taxon>Desulfarculaceae</taxon>
        <taxon>Desulfoferula</taxon>
    </lineage>
</organism>
<dbReference type="Proteomes" id="UP001366166">
    <property type="component" value="Chromosome"/>
</dbReference>
<dbReference type="AlphaFoldDB" id="A0AAU9EV67"/>
<keyword evidence="5" id="KW-1185">Reference proteome</keyword>
<evidence type="ECO:0000313" key="5">
    <source>
        <dbReference type="Proteomes" id="UP001366166"/>
    </source>
</evidence>
<proteinExistence type="predicted"/>
<dbReference type="KEGG" id="dmp:FAK_14870"/>
<protein>
    <submittedName>
        <fullName evidence="4">2-nitropropane dioxygenase</fullName>
    </submittedName>
</protein>
<evidence type="ECO:0000256" key="1">
    <source>
        <dbReference type="ARBA" id="ARBA00022630"/>
    </source>
</evidence>
<dbReference type="InterPro" id="IPR013785">
    <property type="entry name" value="Aldolase_TIM"/>
</dbReference>
<name>A0AAU9EV67_9BACT</name>
<dbReference type="EMBL" id="AP028679">
    <property type="protein sequence ID" value="BEQ14421.1"/>
    <property type="molecule type" value="Genomic_DNA"/>
</dbReference>